<sequence>MNTITEHSAAAFSKVADQETNDLRLYNDDFLNSLQVLAKFKDRAHKTHHSGEWAEAVDAAEVETAEQKIAMIALGAGDVDRAASRVVDEVAATEMARVIVGLWNVHLNICQKKNQSFAVLLFSPLPGPFSVRRFCHLWICDAGCIVRDISGAQPCQRTEFQPCNSATSCGLHVMIGCSAPTGALACIIFDHYPSQAGTVIITYDID</sequence>
<dbReference type="Proteomes" id="UP000293195">
    <property type="component" value="Unassembled WGS sequence"/>
</dbReference>
<reference evidence="2" key="1">
    <citation type="journal article" date="2019" name="bioRxiv">
        <title>Genomics, evolutionary history and diagnostics of the Alternaria alternata species group including apple and Asian pear pathotypes.</title>
        <authorList>
            <person name="Armitage A.D."/>
            <person name="Cockerton H.M."/>
            <person name="Sreenivasaprasad S."/>
            <person name="Woodhall J.W."/>
            <person name="Lane C.R."/>
            <person name="Harrison R.J."/>
            <person name="Clarkson J.P."/>
        </authorList>
    </citation>
    <scope>NUCLEOTIDE SEQUENCE [LARGE SCALE GENOMIC DNA]</scope>
    <source>
        <strain evidence="2">FERA 635</strain>
    </source>
</reference>
<evidence type="ECO:0000313" key="1">
    <source>
        <dbReference type="EMBL" id="RYN87293.1"/>
    </source>
</evidence>
<protein>
    <submittedName>
        <fullName evidence="1">Uncharacterized protein</fullName>
    </submittedName>
</protein>
<comment type="caution">
    <text evidence="1">The sequence shown here is derived from an EMBL/GenBank/DDBJ whole genome shotgun (WGS) entry which is preliminary data.</text>
</comment>
<keyword evidence="2" id="KW-1185">Reference proteome</keyword>
<dbReference type="EMBL" id="PDXF01000122">
    <property type="protein sequence ID" value="RYN87293.1"/>
    <property type="molecule type" value="Genomic_DNA"/>
</dbReference>
<proteinExistence type="predicted"/>
<accession>A0ABY0FR39</accession>
<name>A0ABY0FR39_9PLEO</name>
<organism evidence="1 2">
    <name type="scientific">Alternaria tenuissima</name>
    <dbReference type="NCBI Taxonomy" id="119927"/>
    <lineage>
        <taxon>Eukaryota</taxon>
        <taxon>Fungi</taxon>
        <taxon>Dikarya</taxon>
        <taxon>Ascomycota</taxon>
        <taxon>Pezizomycotina</taxon>
        <taxon>Dothideomycetes</taxon>
        <taxon>Pleosporomycetidae</taxon>
        <taxon>Pleosporales</taxon>
        <taxon>Pleosporineae</taxon>
        <taxon>Pleosporaceae</taxon>
        <taxon>Alternaria</taxon>
        <taxon>Alternaria sect. Alternaria</taxon>
        <taxon>Alternaria alternata complex</taxon>
    </lineage>
</organism>
<evidence type="ECO:0000313" key="2">
    <source>
        <dbReference type="Proteomes" id="UP000293195"/>
    </source>
</evidence>
<gene>
    <name evidence="1" type="ORF">AA0119_g12510</name>
</gene>